<dbReference type="InterPro" id="IPR042450">
    <property type="entry name" value="EEF1E1"/>
</dbReference>
<proteinExistence type="predicted"/>
<dbReference type="PANTHER" id="PTHR44490:SF1">
    <property type="entry name" value="EUKARYOTIC TRANSLATION ELONGATION FACTOR 1 EPSILON-1"/>
    <property type="match status" value="1"/>
</dbReference>
<dbReference type="GO" id="GO:0005634">
    <property type="term" value="C:nucleus"/>
    <property type="evidence" value="ECO:0007669"/>
    <property type="project" value="TreeGrafter"/>
</dbReference>
<dbReference type="InterPro" id="IPR053836">
    <property type="entry name" value="Arc1-like_N"/>
</dbReference>
<organism evidence="2 3">
    <name type="scientific">Brassicogethes aeneus</name>
    <name type="common">Rape pollen beetle</name>
    <name type="synonym">Meligethes aeneus</name>
    <dbReference type="NCBI Taxonomy" id="1431903"/>
    <lineage>
        <taxon>Eukaryota</taxon>
        <taxon>Metazoa</taxon>
        <taxon>Ecdysozoa</taxon>
        <taxon>Arthropoda</taxon>
        <taxon>Hexapoda</taxon>
        <taxon>Insecta</taxon>
        <taxon>Pterygota</taxon>
        <taxon>Neoptera</taxon>
        <taxon>Endopterygota</taxon>
        <taxon>Coleoptera</taxon>
        <taxon>Polyphaga</taxon>
        <taxon>Cucujiformia</taxon>
        <taxon>Nitidulidae</taxon>
        <taxon>Meligethinae</taxon>
        <taxon>Brassicogethes</taxon>
    </lineage>
</organism>
<dbReference type="InterPro" id="IPR036282">
    <property type="entry name" value="Glutathione-S-Trfase_C_sf"/>
</dbReference>
<dbReference type="Proteomes" id="UP001154078">
    <property type="component" value="Chromosome 2"/>
</dbReference>
<keyword evidence="3" id="KW-1185">Reference proteome</keyword>
<dbReference type="GO" id="GO:0043517">
    <property type="term" value="P:positive regulation of DNA damage response, signal transduction by p53 class mediator"/>
    <property type="evidence" value="ECO:0007669"/>
    <property type="project" value="InterPro"/>
</dbReference>
<reference evidence="2" key="1">
    <citation type="submission" date="2021-12" db="EMBL/GenBank/DDBJ databases">
        <authorList>
            <person name="King R."/>
        </authorList>
    </citation>
    <scope>NUCLEOTIDE SEQUENCE</scope>
</reference>
<dbReference type="SUPFAM" id="SSF47616">
    <property type="entry name" value="GST C-terminal domain-like"/>
    <property type="match status" value="1"/>
</dbReference>
<dbReference type="GO" id="GO:0005737">
    <property type="term" value="C:cytoplasm"/>
    <property type="evidence" value="ECO:0007669"/>
    <property type="project" value="TreeGrafter"/>
</dbReference>
<protein>
    <recommendedName>
        <fullName evidence="1">Nuclear-export cofactor Arc1-like N-terminal domain-containing protein</fullName>
    </recommendedName>
</protein>
<accession>A0A9P0AZ29</accession>
<sequence>MSATTPFLQKVSKLLKVPISNIIQAPGLVISCTINGKTFSGTLNIISTLLTASKSNLAGKDDLEKLQIYQWIEYAMVYAVQCNSVHNIQQILTELNSVLAERTFIASYGNITIADVLLYYILHGLMESLVYLEKEKFIHVSRWFNNIQQDSNIRQNNKIIDFRSNFLVNLAPARHF</sequence>
<gene>
    <name evidence="2" type="ORF">MELIAE_LOCUS4112</name>
</gene>
<dbReference type="GO" id="GO:0017101">
    <property type="term" value="C:aminoacyl-tRNA synthetase multienzyme complex"/>
    <property type="evidence" value="ECO:0007669"/>
    <property type="project" value="InterPro"/>
</dbReference>
<name>A0A9P0AZ29_BRAAE</name>
<dbReference type="OrthoDB" id="19141at2759"/>
<dbReference type="InterPro" id="IPR053837">
    <property type="entry name" value="AIMP3/p18_C"/>
</dbReference>
<dbReference type="Pfam" id="PF21972">
    <property type="entry name" value="Arc1p_N_like"/>
    <property type="match status" value="1"/>
</dbReference>
<dbReference type="EMBL" id="OV121133">
    <property type="protein sequence ID" value="CAH0551526.1"/>
    <property type="molecule type" value="Genomic_DNA"/>
</dbReference>
<dbReference type="AlphaFoldDB" id="A0A9P0AZ29"/>
<evidence type="ECO:0000259" key="1">
    <source>
        <dbReference type="Pfam" id="PF21972"/>
    </source>
</evidence>
<dbReference type="Gene3D" id="1.20.1050.10">
    <property type="match status" value="1"/>
</dbReference>
<evidence type="ECO:0000313" key="3">
    <source>
        <dbReference type="Proteomes" id="UP001154078"/>
    </source>
</evidence>
<evidence type="ECO:0000313" key="2">
    <source>
        <dbReference type="EMBL" id="CAH0551526.1"/>
    </source>
</evidence>
<dbReference type="PANTHER" id="PTHR44490">
    <property type="entry name" value="EUKARYOTIC TRANSLATION ELONGATION FACTOR 1 EPSILON-1"/>
    <property type="match status" value="1"/>
</dbReference>
<dbReference type="CDD" id="cd10305">
    <property type="entry name" value="GST_C_AIMP3"/>
    <property type="match status" value="1"/>
</dbReference>
<feature type="domain" description="Nuclear-export cofactor Arc1-like N-terminal" evidence="1">
    <location>
        <begin position="70"/>
        <end position="149"/>
    </location>
</feature>